<comment type="catalytic activity">
    <reaction evidence="1">
        <text>ATP + protein L-histidine = ADP + protein N-phospho-L-histidine.</text>
        <dbReference type="EC" id="2.7.13.3"/>
    </reaction>
</comment>
<evidence type="ECO:0000256" key="2">
    <source>
        <dbReference type="ARBA" id="ARBA00012438"/>
    </source>
</evidence>
<dbReference type="PRINTS" id="PR00344">
    <property type="entry name" value="BCTRLSENSOR"/>
</dbReference>
<protein>
    <recommendedName>
        <fullName evidence="2">histidine kinase</fullName>
        <ecNumber evidence="2">2.7.13.3</ecNumber>
    </recommendedName>
</protein>
<sequence>MRVIQIVSNFVSNALKFTPTKGTVSIQVSYVYATKALIVKVIDTGIGIKEEAQEKIFNSFEQEDRTVTREYGGTGLGLAISKQLIELMAGEVIFKSIPGKGSVFGFKIPVEVAKVKKDVSVEEKSSILNFTGTVLVAEDNEVNILLISLLLEQFLVPFEVVKNGIEVISAVKNNTYNLVLMDNQMPKLSGKDATLEIRKFDQKIPIVALSANALKTEKEEFLDVGMNDVLTKPINKADLLDILEKYQ</sequence>
<evidence type="ECO:0000259" key="7">
    <source>
        <dbReference type="PROSITE" id="PS50110"/>
    </source>
</evidence>
<dbReference type="GO" id="GO:0000160">
    <property type="term" value="P:phosphorelay signal transduction system"/>
    <property type="evidence" value="ECO:0007669"/>
    <property type="project" value="UniProtKB-KW"/>
</dbReference>
<dbReference type="SMART" id="SM00387">
    <property type="entry name" value="HATPase_c"/>
    <property type="match status" value="1"/>
</dbReference>
<keyword evidence="3 5" id="KW-0597">Phosphoprotein</keyword>
<organism evidence="8">
    <name type="scientific">uncultured Sulfurovum sp</name>
    <dbReference type="NCBI Taxonomy" id="269237"/>
    <lineage>
        <taxon>Bacteria</taxon>
        <taxon>Pseudomonadati</taxon>
        <taxon>Campylobacterota</taxon>
        <taxon>Epsilonproteobacteria</taxon>
        <taxon>Campylobacterales</taxon>
        <taxon>Sulfurovaceae</taxon>
        <taxon>Sulfurovum</taxon>
        <taxon>environmental samples</taxon>
    </lineage>
</organism>
<gene>
    <name evidence="8" type="ORF">HELGO_WM5731</name>
</gene>
<reference evidence="8" key="1">
    <citation type="submission" date="2020-01" db="EMBL/GenBank/DDBJ databases">
        <authorList>
            <person name="Meier V. D."/>
            <person name="Meier V D."/>
        </authorList>
    </citation>
    <scope>NUCLEOTIDE SEQUENCE</scope>
    <source>
        <strain evidence="8">HLG_WM_MAG_05</strain>
    </source>
</reference>
<dbReference type="InterPro" id="IPR003594">
    <property type="entry name" value="HATPase_dom"/>
</dbReference>
<dbReference type="InterPro" id="IPR001789">
    <property type="entry name" value="Sig_transdc_resp-reg_receiver"/>
</dbReference>
<dbReference type="EMBL" id="CACVAU010000064">
    <property type="protein sequence ID" value="CAA6822675.1"/>
    <property type="molecule type" value="Genomic_DNA"/>
</dbReference>
<accession>A0A6S6TTN2</accession>
<dbReference type="SMART" id="SM00448">
    <property type="entry name" value="REC"/>
    <property type="match status" value="1"/>
</dbReference>
<dbReference type="Gene3D" id="3.30.565.10">
    <property type="entry name" value="Histidine kinase-like ATPase, C-terminal domain"/>
    <property type="match status" value="1"/>
</dbReference>
<dbReference type="Pfam" id="PF02518">
    <property type="entry name" value="HATPase_c"/>
    <property type="match status" value="1"/>
</dbReference>
<dbReference type="InterPro" id="IPR005467">
    <property type="entry name" value="His_kinase_dom"/>
</dbReference>
<dbReference type="AlphaFoldDB" id="A0A6S6TTN2"/>
<keyword evidence="8" id="KW-0418">Kinase</keyword>
<name>A0A6S6TTN2_9BACT</name>
<evidence type="ECO:0000259" key="6">
    <source>
        <dbReference type="PROSITE" id="PS50109"/>
    </source>
</evidence>
<feature type="modified residue" description="4-aspartylphosphate" evidence="5">
    <location>
        <position position="182"/>
    </location>
</feature>
<proteinExistence type="predicted"/>
<dbReference type="SUPFAM" id="SSF52172">
    <property type="entry name" value="CheY-like"/>
    <property type="match status" value="1"/>
</dbReference>
<feature type="domain" description="Response regulatory" evidence="7">
    <location>
        <begin position="133"/>
        <end position="247"/>
    </location>
</feature>
<evidence type="ECO:0000256" key="1">
    <source>
        <dbReference type="ARBA" id="ARBA00000085"/>
    </source>
</evidence>
<evidence type="ECO:0000313" key="8">
    <source>
        <dbReference type="EMBL" id="CAA6822675.1"/>
    </source>
</evidence>
<dbReference type="InterPro" id="IPR036890">
    <property type="entry name" value="HATPase_C_sf"/>
</dbReference>
<dbReference type="InterPro" id="IPR011006">
    <property type="entry name" value="CheY-like_superfamily"/>
</dbReference>
<dbReference type="PANTHER" id="PTHR45339">
    <property type="entry name" value="HYBRID SIGNAL TRANSDUCTION HISTIDINE KINASE J"/>
    <property type="match status" value="1"/>
</dbReference>
<dbReference type="GO" id="GO:0004673">
    <property type="term" value="F:protein histidine kinase activity"/>
    <property type="evidence" value="ECO:0007669"/>
    <property type="project" value="UniProtKB-EC"/>
</dbReference>
<keyword evidence="4" id="KW-0902">Two-component regulatory system</keyword>
<dbReference type="CDD" id="cd17546">
    <property type="entry name" value="REC_hyHK_CKI1_RcsC-like"/>
    <property type="match status" value="1"/>
</dbReference>
<dbReference type="PANTHER" id="PTHR45339:SF1">
    <property type="entry name" value="HYBRID SIGNAL TRANSDUCTION HISTIDINE KINASE J"/>
    <property type="match status" value="1"/>
</dbReference>
<dbReference type="CDD" id="cd16922">
    <property type="entry name" value="HATPase_EvgS-ArcB-TorS-like"/>
    <property type="match status" value="1"/>
</dbReference>
<evidence type="ECO:0000256" key="3">
    <source>
        <dbReference type="ARBA" id="ARBA00022553"/>
    </source>
</evidence>
<dbReference type="PROSITE" id="PS50110">
    <property type="entry name" value="RESPONSE_REGULATORY"/>
    <property type="match status" value="1"/>
</dbReference>
<dbReference type="PROSITE" id="PS50109">
    <property type="entry name" value="HIS_KIN"/>
    <property type="match status" value="1"/>
</dbReference>
<dbReference type="InterPro" id="IPR004358">
    <property type="entry name" value="Sig_transdc_His_kin-like_C"/>
</dbReference>
<feature type="domain" description="Histidine kinase" evidence="6">
    <location>
        <begin position="1"/>
        <end position="112"/>
    </location>
</feature>
<dbReference type="EC" id="2.7.13.3" evidence="2"/>
<dbReference type="Gene3D" id="3.40.50.2300">
    <property type="match status" value="1"/>
</dbReference>
<evidence type="ECO:0000256" key="4">
    <source>
        <dbReference type="ARBA" id="ARBA00023012"/>
    </source>
</evidence>
<keyword evidence="8" id="KW-0808">Transferase</keyword>
<dbReference type="SUPFAM" id="SSF55874">
    <property type="entry name" value="ATPase domain of HSP90 chaperone/DNA topoisomerase II/histidine kinase"/>
    <property type="match status" value="1"/>
</dbReference>
<evidence type="ECO:0000256" key="5">
    <source>
        <dbReference type="PROSITE-ProRule" id="PRU00169"/>
    </source>
</evidence>
<dbReference type="Pfam" id="PF00072">
    <property type="entry name" value="Response_reg"/>
    <property type="match status" value="1"/>
</dbReference>